<sequence>MGDAQEYTGKTYSFWELLDRHCIRIPEIQRDYVQGRDDLQATLARNEMLDDIREHLEHRETMPPMNLNFIYGEVDERRDGETDANCYPLDGQQRLTTLYVLHWLAFVHYLGAKAANGEDVKSSTALNAHAKRFGKFSYMTRPTSTDFFDVLSDSERIAEVVKWLSSRGASEKLSDYLKNKNWFRPDFDFDPTIQSVLVVLDKLDGMRFLTDPKIWESLIGEDCPIVFEWLDIRNVGNGDDLYIKMNARGRQLSDFENLKAELEGLAQQVLDEDAYWSFVEKFDQRWLDYFWNLDTADGTHGRERYDVRFMNLLNWYLWNQWAVRIPETSITTSYTGAKGVDLSDTRYRELAVYDMGCSIGDADTLHRLALLLDAITETDSQTPVLTKDVQQIVNEVSYINATKVTADKRMMLEAAVAYLAGMKKTGCTPSDKSWRSWIRVFRHLSGAATVWGGYDTLGLYANAVKAVEQCAGHADDLTAYLGDFHEVPGFNPTEQMREEQLKAKLRTVDARDWNVRLDRAESIPYFEGKIGFLLDFVGISSESTSEEMHNQDTLECFDNYVSLFEILYPDPLNTERLVELRKALLTKGDFSARMKSVRSYLVRSYLVDSGEYARNIGWRNLLRKPSHDDNHNGLLTWLPMVLDDVLNRLGGEPPTPGNVDQQLHDIVEEGRSHWDDTRTDVQGKLLVEHPELWDRKYFGEFWQYRLNYDGICYLPNRRNRVLSGLNYDLDMCLIERMLKENAPSLDVDLLRIKGTVEGGVKMLFVCNGRKAIAVARSYETRSSDGRPAIVIYTSEQPVASVDAAKELDDGLWTAVNVCDDTDGAVGIITMMMAQ</sequence>
<reference evidence="2 3" key="1">
    <citation type="submission" date="2019-04" db="EMBL/GenBank/DDBJ databases">
        <title>Microbes associate with the intestines of laboratory mice.</title>
        <authorList>
            <person name="Navarre W."/>
            <person name="Wong E."/>
            <person name="Huang K.C."/>
            <person name="Tropini C."/>
            <person name="Ng K."/>
            <person name="Yu B."/>
        </authorList>
    </citation>
    <scope>NUCLEOTIDE SEQUENCE [LARGE SCALE GENOMIC DNA]</scope>
    <source>
        <strain evidence="2 3">NM87_A27A</strain>
    </source>
</reference>
<organism evidence="2 3">
    <name type="scientific">Bifidobacterium pseudolongum</name>
    <dbReference type="NCBI Taxonomy" id="1694"/>
    <lineage>
        <taxon>Bacteria</taxon>
        <taxon>Bacillati</taxon>
        <taxon>Actinomycetota</taxon>
        <taxon>Actinomycetes</taxon>
        <taxon>Bifidobacteriales</taxon>
        <taxon>Bifidobacteriaceae</taxon>
        <taxon>Bifidobacterium</taxon>
    </lineage>
</organism>
<dbReference type="RefSeq" id="WP_136511629.1">
    <property type="nucleotide sequence ID" value="NZ_SSTF01000027.1"/>
</dbReference>
<comment type="caution">
    <text evidence="2">The sequence shown here is derived from an EMBL/GenBank/DDBJ whole genome shotgun (WGS) entry which is preliminary data.</text>
</comment>
<protein>
    <submittedName>
        <fullName evidence="2">DUF262 domain-containing protein</fullName>
    </submittedName>
</protein>
<evidence type="ECO:0000313" key="2">
    <source>
        <dbReference type="EMBL" id="THG24410.1"/>
    </source>
</evidence>
<evidence type="ECO:0000259" key="1">
    <source>
        <dbReference type="Pfam" id="PF03235"/>
    </source>
</evidence>
<dbReference type="Proteomes" id="UP000306798">
    <property type="component" value="Unassembled WGS sequence"/>
</dbReference>
<dbReference type="EMBL" id="SSTF01000027">
    <property type="protein sequence ID" value="THG24410.1"/>
    <property type="molecule type" value="Genomic_DNA"/>
</dbReference>
<name>A0A4S4F458_9BIFI</name>
<dbReference type="InterPro" id="IPR004919">
    <property type="entry name" value="GmrSD_N"/>
</dbReference>
<dbReference type="Pfam" id="PF03235">
    <property type="entry name" value="GmrSD_N"/>
    <property type="match status" value="1"/>
</dbReference>
<proteinExistence type="predicted"/>
<gene>
    <name evidence="2" type="ORF">E5991_08180</name>
</gene>
<accession>A0A4S4F458</accession>
<evidence type="ECO:0000313" key="3">
    <source>
        <dbReference type="Proteomes" id="UP000306798"/>
    </source>
</evidence>
<feature type="domain" description="GmrSD restriction endonucleases N-terminal" evidence="1">
    <location>
        <begin position="16"/>
        <end position="262"/>
    </location>
</feature>
<dbReference type="AlphaFoldDB" id="A0A4S4F458"/>